<dbReference type="NCBIfam" id="TIGR00494">
    <property type="entry name" value="crcB"/>
    <property type="match status" value="1"/>
</dbReference>
<feature type="transmembrane region" description="Helical" evidence="11">
    <location>
        <begin position="43"/>
        <end position="62"/>
    </location>
</feature>
<evidence type="ECO:0000256" key="1">
    <source>
        <dbReference type="ARBA" id="ARBA00004651"/>
    </source>
</evidence>
<feature type="binding site" evidence="11">
    <location>
        <position position="81"/>
    </location>
    <ligand>
        <name>Na(+)</name>
        <dbReference type="ChEBI" id="CHEBI:29101"/>
        <note>structural</note>
    </ligand>
</feature>
<keyword evidence="11" id="KW-0479">Metal-binding</keyword>
<dbReference type="HAMAP" id="MF_00454">
    <property type="entry name" value="FluC"/>
    <property type="match status" value="1"/>
</dbReference>
<comment type="subcellular location">
    <subcellularLocation>
        <location evidence="1 11">Cell membrane</location>
        <topology evidence="1 11">Multi-pass membrane protein</topology>
    </subcellularLocation>
</comment>
<evidence type="ECO:0000256" key="5">
    <source>
        <dbReference type="ARBA" id="ARBA00022989"/>
    </source>
</evidence>
<evidence type="ECO:0000313" key="12">
    <source>
        <dbReference type="EMBL" id="QQG65879.1"/>
    </source>
</evidence>
<feature type="binding site" evidence="11">
    <location>
        <position position="84"/>
    </location>
    <ligand>
        <name>Na(+)</name>
        <dbReference type="ChEBI" id="CHEBI:29101"/>
        <note>structural</note>
    </ligand>
</feature>
<sequence length="131" mass="14131">MNRHTLYALVIVAAGGALGSAGRHLLAGWILHHTMGWRFPLGTFIVNVLGCLVIGVLAGFVIKYNFFSAEARLFLFTGIAGGFTTFSAFGLETFYLLRRAEFLMAGGYILLSVVVCLLALWVGFSAVPQQG</sequence>
<dbReference type="GO" id="GO:0005886">
    <property type="term" value="C:plasma membrane"/>
    <property type="evidence" value="ECO:0007669"/>
    <property type="project" value="UniProtKB-SubCell"/>
</dbReference>
<keyword evidence="11" id="KW-0813">Transport</keyword>
<keyword evidence="3" id="KW-0997">Cell inner membrane</keyword>
<dbReference type="InterPro" id="IPR003691">
    <property type="entry name" value="FluC"/>
</dbReference>
<evidence type="ECO:0000256" key="7">
    <source>
        <dbReference type="ARBA" id="ARBA00023136"/>
    </source>
</evidence>
<organism evidence="12 13">
    <name type="scientific">Desulfobulbus oligotrophicus</name>
    <dbReference type="NCBI Taxonomy" id="1909699"/>
    <lineage>
        <taxon>Bacteria</taxon>
        <taxon>Pseudomonadati</taxon>
        <taxon>Thermodesulfobacteriota</taxon>
        <taxon>Desulfobulbia</taxon>
        <taxon>Desulfobulbales</taxon>
        <taxon>Desulfobulbaceae</taxon>
        <taxon>Desulfobulbus</taxon>
    </lineage>
</organism>
<evidence type="ECO:0000256" key="8">
    <source>
        <dbReference type="ARBA" id="ARBA00023303"/>
    </source>
</evidence>
<evidence type="ECO:0000313" key="13">
    <source>
        <dbReference type="Proteomes" id="UP000596092"/>
    </source>
</evidence>
<evidence type="ECO:0000256" key="11">
    <source>
        <dbReference type="HAMAP-Rule" id="MF_00454"/>
    </source>
</evidence>
<dbReference type="KEGG" id="dog:HP555_08365"/>
<dbReference type="Proteomes" id="UP000596092">
    <property type="component" value="Chromosome"/>
</dbReference>
<feature type="transmembrane region" description="Helical" evidence="11">
    <location>
        <begin position="102"/>
        <end position="124"/>
    </location>
</feature>
<comment type="function">
    <text evidence="11">Fluoride-specific ion channel. Important for reducing fluoride concentration in the cell, thus reducing its toxicity.</text>
</comment>
<keyword evidence="11" id="KW-0915">Sodium</keyword>
<accession>A0A7T5VDG2</accession>
<evidence type="ECO:0000256" key="6">
    <source>
        <dbReference type="ARBA" id="ARBA00023065"/>
    </source>
</evidence>
<gene>
    <name evidence="11 12" type="primary">crcB</name>
    <name evidence="11" type="synonym">fluC</name>
    <name evidence="12" type="ORF">HP555_08365</name>
</gene>
<comment type="activity regulation">
    <text evidence="11">Na(+) is not transported, but it plays an essential structural role and its presence is essential for fluoride channel function.</text>
</comment>
<evidence type="ECO:0000256" key="2">
    <source>
        <dbReference type="ARBA" id="ARBA00022475"/>
    </source>
</evidence>
<keyword evidence="2 11" id="KW-1003">Cell membrane</keyword>
<protein>
    <recommendedName>
        <fullName evidence="11">Fluoride-specific ion channel FluC</fullName>
    </recommendedName>
</protein>
<keyword evidence="5 11" id="KW-1133">Transmembrane helix</keyword>
<dbReference type="GO" id="GO:0046872">
    <property type="term" value="F:metal ion binding"/>
    <property type="evidence" value="ECO:0007669"/>
    <property type="project" value="UniProtKB-KW"/>
</dbReference>
<proteinExistence type="inferred from homology"/>
<keyword evidence="8 11" id="KW-0407">Ion channel</keyword>
<comment type="catalytic activity">
    <reaction evidence="10">
        <text>fluoride(in) = fluoride(out)</text>
        <dbReference type="Rhea" id="RHEA:76159"/>
        <dbReference type="ChEBI" id="CHEBI:17051"/>
    </reaction>
    <physiologicalReaction direction="left-to-right" evidence="10">
        <dbReference type="Rhea" id="RHEA:76160"/>
    </physiologicalReaction>
</comment>
<dbReference type="GO" id="GO:0140114">
    <property type="term" value="P:cellular detoxification of fluoride"/>
    <property type="evidence" value="ECO:0007669"/>
    <property type="project" value="UniProtKB-UniRule"/>
</dbReference>
<reference evidence="12 13" key="1">
    <citation type="submission" date="2020-05" db="EMBL/GenBank/DDBJ databases">
        <title>Complete genome of Desulfobulbus oligotrophicus.</title>
        <authorList>
            <person name="Podar M."/>
        </authorList>
    </citation>
    <scope>NUCLEOTIDE SEQUENCE [LARGE SCALE GENOMIC DNA]</scope>
    <source>
        <strain evidence="12 13">Prop6</strain>
    </source>
</reference>
<dbReference type="EMBL" id="CP054140">
    <property type="protein sequence ID" value="QQG65879.1"/>
    <property type="molecule type" value="Genomic_DNA"/>
</dbReference>
<dbReference type="GO" id="GO:0062054">
    <property type="term" value="F:fluoride channel activity"/>
    <property type="evidence" value="ECO:0007669"/>
    <property type="project" value="UniProtKB-UniRule"/>
</dbReference>
<evidence type="ECO:0000256" key="10">
    <source>
        <dbReference type="ARBA" id="ARBA00035585"/>
    </source>
</evidence>
<evidence type="ECO:0000256" key="9">
    <source>
        <dbReference type="ARBA" id="ARBA00035120"/>
    </source>
</evidence>
<dbReference type="AlphaFoldDB" id="A0A7T5VDG2"/>
<keyword evidence="4 11" id="KW-0812">Transmembrane</keyword>
<dbReference type="PANTHER" id="PTHR28259:SF1">
    <property type="entry name" value="FLUORIDE EXPORT PROTEIN 1-RELATED"/>
    <property type="match status" value="1"/>
</dbReference>
<keyword evidence="6 11" id="KW-0406">Ion transport</keyword>
<comment type="similarity">
    <text evidence="9 11">Belongs to the fluoride channel Fluc/FEX (TC 1.A.43) family.</text>
</comment>
<evidence type="ECO:0000256" key="3">
    <source>
        <dbReference type="ARBA" id="ARBA00022519"/>
    </source>
</evidence>
<keyword evidence="13" id="KW-1185">Reference proteome</keyword>
<dbReference type="RefSeq" id="WP_199261462.1">
    <property type="nucleotide sequence ID" value="NZ_CP054140.1"/>
</dbReference>
<evidence type="ECO:0000256" key="4">
    <source>
        <dbReference type="ARBA" id="ARBA00022692"/>
    </source>
</evidence>
<keyword evidence="7 11" id="KW-0472">Membrane</keyword>
<name>A0A7T5VDG2_9BACT</name>
<dbReference type="Pfam" id="PF02537">
    <property type="entry name" value="CRCB"/>
    <property type="match status" value="1"/>
</dbReference>
<dbReference type="PANTHER" id="PTHR28259">
    <property type="entry name" value="FLUORIDE EXPORT PROTEIN 1-RELATED"/>
    <property type="match status" value="1"/>
</dbReference>
<feature type="transmembrane region" description="Helical" evidence="11">
    <location>
        <begin position="74"/>
        <end position="96"/>
    </location>
</feature>